<dbReference type="AlphaFoldDB" id="A0A411YDF7"/>
<proteinExistence type="predicted"/>
<dbReference type="InterPro" id="IPR024020">
    <property type="entry name" value="Anit_sigma_mycothiol_RsrA"/>
</dbReference>
<dbReference type="EMBL" id="CP036402">
    <property type="protein sequence ID" value="QBI19187.1"/>
    <property type="molecule type" value="Genomic_DNA"/>
</dbReference>
<dbReference type="Proteomes" id="UP000291469">
    <property type="component" value="Chromosome"/>
</dbReference>
<evidence type="ECO:0000313" key="2">
    <source>
        <dbReference type="EMBL" id="QBI19187.1"/>
    </source>
</evidence>
<organism evidence="2 3">
    <name type="scientific">Egibacter rhizosphaerae</name>
    <dbReference type="NCBI Taxonomy" id="1670831"/>
    <lineage>
        <taxon>Bacteria</taxon>
        <taxon>Bacillati</taxon>
        <taxon>Actinomycetota</taxon>
        <taxon>Nitriliruptoria</taxon>
        <taxon>Egibacterales</taxon>
        <taxon>Egibacteraceae</taxon>
        <taxon>Egibacter</taxon>
    </lineage>
</organism>
<gene>
    <name evidence="2" type="ORF">ER308_06300</name>
</gene>
<protein>
    <submittedName>
        <fullName evidence="2">Mycothiol system anti-sigma-R factor</fullName>
    </submittedName>
</protein>
<evidence type="ECO:0000313" key="3">
    <source>
        <dbReference type="Proteomes" id="UP000291469"/>
    </source>
</evidence>
<dbReference type="RefSeq" id="WP_131154184.1">
    <property type="nucleotide sequence ID" value="NZ_CP036402.1"/>
</dbReference>
<dbReference type="NCBIfam" id="TIGR03988">
    <property type="entry name" value="antisig_RsrA"/>
    <property type="match status" value="1"/>
</dbReference>
<dbReference type="Pfam" id="PF13490">
    <property type="entry name" value="zf-HC2"/>
    <property type="match status" value="1"/>
</dbReference>
<dbReference type="KEGG" id="erz:ER308_06300"/>
<accession>A0A411YDF7</accession>
<sequence>MKDHCERILADLSAYLDDECPQDVAQVLADHLADCPPCLERADFERQVRALLASKCREAAPPELFDRVIGRLGTNPRLE</sequence>
<dbReference type="InterPro" id="IPR041916">
    <property type="entry name" value="Anti_sigma_zinc_sf"/>
</dbReference>
<dbReference type="InterPro" id="IPR027383">
    <property type="entry name" value="Znf_put"/>
</dbReference>
<reference evidence="2 3" key="1">
    <citation type="submission" date="2019-01" db="EMBL/GenBank/DDBJ databases">
        <title>Egibacter rhizosphaerae EGI 80759T.</title>
        <authorList>
            <person name="Chen D.-D."/>
            <person name="Tian Y."/>
            <person name="Jiao J.-Y."/>
            <person name="Zhang X.-T."/>
            <person name="Zhang Y.-G."/>
            <person name="Zhang Y."/>
            <person name="Xiao M."/>
            <person name="Shu W.-S."/>
            <person name="Li W.-J."/>
        </authorList>
    </citation>
    <scope>NUCLEOTIDE SEQUENCE [LARGE SCALE GENOMIC DNA]</scope>
    <source>
        <strain evidence="2 3">EGI 80759</strain>
    </source>
</reference>
<evidence type="ECO:0000259" key="1">
    <source>
        <dbReference type="Pfam" id="PF13490"/>
    </source>
</evidence>
<name>A0A411YDF7_9ACTN</name>
<dbReference type="OrthoDB" id="3267840at2"/>
<keyword evidence="3" id="KW-1185">Reference proteome</keyword>
<dbReference type="Gene3D" id="1.10.10.1320">
    <property type="entry name" value="Anti-sigma factor, zinc-finger domain"/>
    <property type="match status" value="1"/>
</dbReference>
<feature type="domain" description="Putative zinc-finger" evidence="1">
    <location>
        <begin position="5"/>
        <end position="38"/>
    </location>
</feature>